<dbReference type="InterPro" id="IPR002792">
    <property type="entry name" value="TRAM_dom"/>
</dbReference>
<evidence type="ECO:0000256" key="1">
    <source>
        <dbReference type="ARBA" id="ARBA00001966"/>
    </source>
</evidence>
<dbReference type="NCBIfam" id="TIGR00089">
    <property type="entry name" value="MiaB/RimO family radical SAM methylthiotransferase"/>
    <property type="match status" value="1"/>
</dbReference>
<dbReference type="AlphaFoldDB" id="A0A8J3EE08"/>
<proteinExistence type="predicted"/>
<dbReference type="NCBIfam" id="TIGR01579">
    <property type="entry name" value="MiaB-like-C"/>
    <property type="match status" value="1"/>
</dbReference>
<dbReference type="PROSITE" id="PS51918">
    <property type="entry name" value="RADICAL_SAM"/>
    <property type="match status" value="1"/>
</dbReference>
<dbReference type="SFLD" id="SFLDS00029">
    <property type="entry name" value="Radical_SAM"/>
    <property type="match status" value="1"/>
</dbReference>
<accession>A0A8J3EE08</accession>
<evidence type="ECO:0000256" key="3">
    <source>
        <dbReference type="ARBA" id="ARBA00013273"/>
    </source>
</evidence>
<protein>
    <recommendedName>
        <fullName evidence="3">tRNA (N(6)-L-threonylcarbamoyladenosine(37)-C(2))-methylthiotransferase</fullName>
        <ecNumber evidence="3">2.8.4.5</ecNumber>
    </recommendedName>
    <alternativeName>
        <fullName evidence="10">tRNA-t(6)A37 methylthiotransferase</fullName>
    </alternativeName>
</protein>
<evidence type="ECO:0000256" key="11">
    <source>
        <dbReference type="ARBA" id="ARBA00051661"/>
    </source>
</evidence>
<dbReference type="Proteomes" id="UP000597507">
    <property type="component" value="Unassembled WGS sequence"/>
</dbReference>
<dbReference type="EC" id="2.8.4.5" evidence="3"/>
<dbReference type="InterPro" id="IPR006467">
    <property type="entry name" value="MiaB-like_bact"/>
</dbReference>
<comment type="function">
    <text evidence="2">Catalyzes the methylthiolation of N6-threonylcarbamoyladenosine (t(6)A), leading to the formation of 2-methylthio-N6-threonylcarbamoyladenosine (ms(2)t(6)A) at position 37 in tRNAs that read codons beginning with adenine.</text>
</comment>
<dbReference type="Gene3D" id="3.40.50.12160">
    <property type="entry name" value="Methylthiotransferase, N-terminal domain"/>
    <property type="match status" value="1"/>
</dbReference>
<evidence type="ECO:0000256" key="2">
    <source>
        <dbReference type="ARBA" id="ARBA00002399"/>
    </source>
</evidence>
<gene>
    <name evidence="15" type="ORF">GCM10010964_24670</name>
</gene>
<dbReference type="SUPFAM" id="SSF102114">
    <property type="entry name" value="Radical SAM enzymes"/>
    <property type="match status" value="1"/>
</dbReference>
<evidence type="ECO:0000313" key="16">
    <source>
        <dbReference type="Proteomes" id="UP000597507"/>
    </source>
</evidence>
<keyword evidence="7" id="KW-0479">Metal-binding</keyword>
<evidence type="ECO:0000256" key="6">
    <source>
        <dbReference type="ARBA" id="ARBA00022691"/>
    </source>
</evidence>
<dbReference type="InterPro" id="IPR007197">
    <property type="entry name" value="rSAM"/>
</dbReference>
<evidence type="ECO:0000256" key="8">
    <source>
        <dbReference type="ARBA" id="ARBA00023004"/>
    </source>
</evidence>
<evidence type="ECO:0000313" key="15">
    <source>
        <dbReference type="EMBL" id="GGG35841.1"/>
    </source>
</evidence>
<reference evidence="15 16" key="1">
    <citation type="journal article" date="2014" name="Int. J. Syst. Evol. Microbiol.">
        <title>Complete genome sequence of Corynebacterium casei LMG S-19264T (=DSM 44701T), isolated from a smear-ripened cheese.</title>
        <authorList>
            <consortium name="US DOE Joint Genome Institute (JGI-PGF)"/>
            <person name="Walter F."/>
            <person name="Albersmeier A."/>
            <person name="Kalinowski J."/>
            <person name="Ruckert C."/>
        </authorList>
    </citation>
    <scope>NUCLEOTIDE SEQUENCE [LARGE SCALE GENOMIC DNA]</scope>
    <source>
        <strain evidence="15 16">CGMCC 1.16330</strain>
    </source>
</reference>
<feature type="domain" description="Radical SAM core" evidence="14">
    <location>
        <begin position="140"/>
        <end position="370"/>
    </location>
</feature>
<dbReference type="Gene3D" id="3.80.30.20">
    <property type="entry name" value="tm_1862 like domain"/>
    <property type="match status" value="1"/>
</dbReference>
<dbReference type="InterPro" id="IPR038135">
    <property type="entry name" value="Methylthiotransferase_N_sf"/>
</dbReference>
<dbReference type="PROSITE" id="PS50926">
    <property type="entry name" value="TRAM"/>
    <property type="match status" value="1"/>
</dbReference>
<dbReference type="InterPro" id="IPR023404">
    <property type="entry name" value="rSAM_horseshoe"/>
</dbReference>
<dbReference type="InterPro" id="IPR058240">
    <property type="entry name" value="rSAM_sf"/>
</dbReference>
<keyword evidence="9" id="KW-0411">Iron-sulfur</keyword>
<dbReference type="EMBL" id="BMKS01000006">
    <property type="protein sequence ID" value="GGG35841.1"/>
    <property type="molecule type" value="Genomic_DNA"/>
</dbReference>
<name>A0A8J3EE08_9PROT</name>
<dbReference type="PANTHER" id="PTHR11918:SF45">
    <property type="entry name" value="THREONYLCARBAMOYLADENOSINE TRNA METHYLTHIOTRANSFERASE"/>
    <property type="match status" value="1"/>
</dbReference>
<evidence type="ECO:0000256" key="10">
    <source>
        <dbReference type="ARBA" id="ARBA00031213"/>
    </source>
</evidence>
<evidence type="ECO:0000256" key="5">
    <source>
        <dbReference type="ARBA" id="ARBA00022679"/>
    </source>
</evidence>
<keyword evidence="6" id="KW-0949">S-adenosyl-L-methionine</keyword>
<dbReference type="SMART" id="SM00729">
    <property type="entry name" value="Elp3"/>
    <property type="match status" value="1"/>
</dbReference>
<feature type="domain" description="TRAM" evidence="12">
    <location>
        <begin position="373"/>
        <end position="432"/>
    </location>
</feature>
<dbReference type="PROSITE" id="PS01278">
    <property type="entry name" value="MTTASE_RADICAL"/>
    <property type="match status" value="1"/>
</dbReference>
<dbReference type="InterPro" id="IPR005839">
    <property type="entry name" value="Methylthiotransferase"/>
</dbReference>
<dbReference type="CDD" id="cd01335">
    <property type="entry name" value="Radical_SAM"/>
    <property type="match status" value="1"/>
</dbReference>
<comment type="catalytic activity">
    <reaction evidence="11">
        <text>N(6)-L-threonylcarbamoyladenosine(37) in tRNA + (sulfur carrier)-SH + AH2 + 2 S-adenosyl-L-methionine = 2-methylsulfanyl-N(6)-L-threonylcarbamoyladenosine(37) in tRNA + (sulfur carrier)-H + 5'-deoxyadenosine + L-methionine + A + S-adenosyl-L-homocysteine + 2 H(+)</text>
        <dbReference type="Rhea" id="RHEA:37075"/>
        <dbReference type="Rhea" id="RHEA-COMP:10163"/>
        <dbReference type="Rhea" id="RHEA-COMP:11092"/>
        <dbReference type="Rhea" id="RHEA-COMP:14737"/>
        <dbReference type="Rhea" id="RHEA-COMP:14739"/>
        <dbReference type="ChEBI" id="CHEBI:13193"/>
        <dbReference type="ChEBI" id="CHEBI:15378"/>
        <dbReference type="ChEBI" id="CHEBI:17319"/>
        <dbReference type="ChEBI" id="CHEBI:17499"/>
        <dbReference type="ChEBI" id="CHEBI:29917"/>
        <dbReference type="ChEBI" id="CHEBI:57844"/>
        <dbReference type="ChEBI" id="CHEBI:57856"/>
        <dbReference type="ChEBI" id="CHEBI:59789"/>
        <dbReference type="ChEBI" id="CHEBI:64428"/>
        <dbReference type="ChEBI" id="CHEBI:74418"/>
        <dbReference type="ChEBI" id="CHEBI:74420"/>
        <dbReference type="EC" id="2.8.4.5"/>
    </reaction>
</comment>
<evidence type="ECO:0000259" key="12">
    <source>
        <dbReference type="PROSITE" id="PS50926"/>
    </source>
</evidence>
<sequence>MSTASAQSCGEAASGVRLLTFGCRLNTYESEAMRALATAAGHGAGTIVVNTCAVTAEAERQARQAIRKAHRENPGARILVTGCAAQIRPADWAALPGVARVIGNAEKLRPETWARLDAPPAPVADIMAARETAAHLVTEFAGRARAFVQVQQGCDHRCTFCVIPFGRGPSRSVPAGAVVEQVRALVRGGCREVVLTGVDITSYGPDLPGRPTLGQLCRRLLRLVPELPRLRLSSLDPVEVDPDLWRLIAEEPRLMPHLHLSLQHGADLILKRMRRRHLRGDALAFVRRARSLRPEIAFGADLIAGFPTETEDHFAQTLDLVEEAGLTFLHVFPYSERPGTPAARMPQLPRALRRERAARLREAGARAARRFYAGRVGREESVLLEREDRGRTEQFAPIRVAAPGASAGAPGELRRLRVVAATDEGLLAEAAA</sequence>
<dbReference type="InterPro" id="IPR020612">
    <property type="entry name" value="Methylthiotransferase_CS"/>
</dbReference>
<dbReference type="GO" id="GO:0046872">
    <property type="term" value="F:metal ion binding"/>
    <property type="evidence" value="ECO:0007669"/>
    <property type="project" value="UniProtKB-KW"/>
</dbReference>
<dbReference type="Pfam" id="PF04055">
    <property type="entry name" value="Radical_SAM"/>
    <property type="match status" value="1"/>
</dbReference>
<dbReference type="InterPro" id="IPR013848">
    <property type="entry name" value="Methylthiotransferase_N"/>
</dbReference>
<comment type="cofactor">
    <cofactor evidence="1">
        <name>[4Fe-4S] cluster</name>
        <dbReference type="ChEBI" id="CHEBI:49883"/>
    </cofactor>
</comment>
<dbReference type="GO" id="GO:0035598">
    <property type="term" value="F:tRNA (N(6)-L-threonylcarbamoyladenosine(37)-C(2))-methylthiotransferase activity"/>
    <property type="evidence" value="ECO:0007669"/>
    <property type="project" value="UniProtKB-EC"/>
</dbReference>
<dbReference type="SFLD" id="SFLDG01082">
    <property type="entry name" value="B12-binding_domain_containing"/>
    <property type="match status" value="1"/>
</dbReference>
<evidence type="ECO:0000256" key="7">
    <source>
        <dbReference type="ARBA" id="ARBA00022723"/>
    </source>
</evidence>
<organism evidence="15 16">
    <name type="scientific">Caldovatus sediminis</name>
    <dbReference type="NCBI Taxonomy" id="2041189"/>
    <lineage>
        <taxon>Bacteria</taxon>
        <taxon>Pseudomonadati</taxon>
        <taxon>Pseudomonadota</taxon>
        <taxon>Alphaproteobacteria</taxon>
        <taxon>Acetobacterales</taxon>
        <taxon>Roseomonadaceae</taxon>
        <taxon>Caldovatus</taxon>
    </lineage>
</organism>
<dbReference type="GO" id="GO:0051539">
    <property type="term" value="F:4 iron, 4 sulfur cluster binding"/>
    <property type="evidence" value="ECO:0007669"/>
    <property type="project" value="UniProtKB-KW"/>
</dbReference>
<evidence type="ECO:0000259" key="13">
    <source>
        <dbReference type="PROSITE" id="PS51449"/>
    </source>
</evidence>
<dbReference type="Pfam" id="PF00919">
    <property type="entry name" value="UPF0004"/>
    <property type="match status" value="1"/>
</dbReference>
<keyword evidence="4" id="KW-0004">4Fe-4S</keyword>
<evidence type="ECO:0000256" key="4">
    <source>
        <dbReference type="ARBA" id="ARBA00022485"/>
    </source>
</evidence>
<keyword evidence="8" id="KW-0408">Iron</keyword>
<keyword evidence="5" id="KW-0808">Transferase</keyword>
<dbReference type="PROSITE" id="PS51449">
    <property type="entry name" value="MTTASE_N"/>
    <property type="match status" value="1"/>
</dbReference>
<keyword evidence="16" id="KW-1185">Reference proteome</keyword>
<evidence type="ECO:0000256" key="9">
    <source>
        <dbReference type="ARBA" id="ARBA00023014"/>
    </source>
</evidence>
<dbReference type="RefSeq" id="WP_188900589.1">
    <property type="nucleotide sequence ID" value="NZ_BMKS01000006.1"/>
</dbReference>
<dbReference type="PANTHER" id="PTHR11918">
    <property type="entry name" value="RADICAL SAM PROTEINS"/>
    <property type="match status" value="1"/>
</dbReference>
<evidence type="ECO:0000259" key="14">
    <source>
        <dbReference type="PROSITE" id="PS51918"/>
    </source>
</evidence>
<comment type="caution">
    <text evidence="15">The sequence shown here is derived from an EMBL/GenBank/DDBJ whole genome shotgun (WGS) entry which is preliminary data.</text>
</comment>
<dbReference type="InterPro" id="IPR006638">
    <property type="entry name" value="Elp3/MiaA/NifB-like_rSAM"/>
</dbReference>
<feature type="domain" description="MTTase N-terminal" evidence="13">
    <location>
        <begin position="14"/>
        <end position="118"/>
    </location>
</feature>